<accession>A0A0E9VNV2</accession>
<sequence>MIQFSIAELKPGSHLNNLITLIIMYVLNTHNTSWKKFILKPHLFYFWEKVNILCMWLNSRAIW</sequence>
<dbReference type="AlphaFoldDB" id="A0A0E9VNV2"/>
<protein>
    <submittedName>
        <fullName evidence="1">Uncharacterized protein</fullName>
    </submittedName>
</protein>
<evidence type="ECO:0000313" key="1">
    <source>
        <dbReference type="EMBL" id="JAH79784.1"/>
    </source>
</evidence>
<reference evidence="1" key="2">
    <citation type="journal article" date="2015" name="Fish Shellfish Immunol.">
        <title>Early steps in the European eel (Anguilla anguilla)-Vibrio vulnificus interaction in the gills: Role of the RtxA13 toxin.</title>
        <authorList>
            <person name="Callol A."/>
            <person name="Pajuelo D."/>
            <person name="Ebbesson L."/>
            <person name="Teles M."/>
            <person name="MacKenzie S."/>
            <person name="Amaro C."/>
        </authorList>
    </citation>
    <scope>NUCLEOTIDE SEQUENCE</scope>
</reference>
<dbReference type="EMBL" id="GBXM01028793">
    <property type="protein sequence ID" value="JAH79784.1"/>
    <property type="molecule type" value="Transcribed_RNA"/>
</dbReference>
<reference evidence="1" key="1">
    <citation type="submission" date="2014-11" db="EMBL/GenBank/DDBJ databases">
        <authorList>
            <person name="Amaro Gonzalez C."/>
        </authorList>
    </citation>
    <scope>NUCLEOTIDE SEQUENCE</scope>
</reference>
<name>A0A0E9VNV2_ANGAN</name>
<proteinExistence type="predicted"/>
<organism evidence="1">
    <name type="scientific">Anguilla anguilla</name>
    <name type="common">European freshwater eel</name>
    <name type="synonym">Muraena anguilla</name>
    <dbReference type="NCBI Taxonomy" id="7936"/>
    <lineage>
        <taxon>Eukaryota</taxon>
        <taxon>Metazoa</taxon>
        <taxon>Chordata</taxon>
        <taxon>Craniata</taxon>
        <taxon>Vertebrata</taxon>
        <taxon>Euteleostomi</taxon>
        <taxon>Actinopterygii</taxon>
        <taxon>Neopterygii</taxon>
        <taxon>Teleostei</taxon>
        <taxon>Anguilliformes</taxon>
        <taxon>Anguillidae</taxon>
        <taxon>Anguilla</taxon>
    </lineage>
</organism>